<keyword evidence="9" id="KW-0902">Two-component regulatory system</keyword>
<dbReference type="SUPFAM" id="SSF47384">
    <property type="entry name" value="Homodimeric domain of signal transducing histidine kinase"/>
    <property type="match status" value="1"/>
</dbReference>
<organism evidence="14 15">
    <name type="scientific">Aromatoleum toluolicum</name>
    <dbReference type="NCBI Taxonomy" id="90060"/>
    <lineage>
        <taxon>Bacteria</taxon>
        <taxon>Pseudomonadati</taxon>
        <taxon>Pseudomonadota</taxon>
        <taxon>Betaproteobacteria</taxon>
        <taxon>Rhodocyclales</taxon>
        <taxon>Rhodocyclaceae</taxon>
        <taxon>Aromatoleum</taxon>
    </lineage>
</organism>
<evidence type="ECO:0000313" key="14">
    <source>
        <dbReference type="EMBL" id="NMG00466.1"/>
    </source>
</evidence>
<dbReference type="EC" id="2.7.13.3" evidence="3"/>
<dbReference type="Pfam" id="PF00512">
    <property type="entry name" value="HisKA"/>
    <property type="match status" value="1"/>
</dbReference>
<evidence type="ECO:0000256" key="3">
    <source>
        <dbReference type="ARBA" id="ARBA00012438"/>
    </source>
</evidence>
<evidence type="ECO:0000256" key="5">
    <source>
        <dbReference type="ARBA" id="ARBA00022679"/>
    </source>
</evidence>
<dbReference type="Proteomes" id="UP000634522">
    <property type="component" value="Unassembled WGS sequence"/>
</dbReference>
<evidence type="ECO:0000256" key="1">
    <source>
        <dbReference type="ARBA" id="ARBA00000085"/>
    </source>
</evidence>
<keyword evidence="10 11" id="KW-0472">Membrane</keyword>
<reference evidence="14 15" key="1">
    <citation type="submission" date="2019-12" db="EMBL/GenBank/DDBJ databases">
        <title>Comparative genomics gives insights into the taxonomy of the Azoarcus-Aromatoleum group and reveals separate origins of nif in the plant-associated Azoarcus and non-plant-associated Aromatoleum sub-groups.</title>
        <authorList>
            <person name="Lafos M."/>
            <person name="Maluk M."/>
            <person name="Batista M."/>
            <person name="Junghare M."/>
            <person name="Carmona M."/>
            <person name="Faoro H."/>
            <person name="Cruz L.M."/>
            <person name="Battistoni F."/>
            <person name="De Souza E."/>
            <person name="Pedrosa F."/>
            <person name="Chen W.-M."/>
            <person name="Poole P.S."/>
            <person name="Dixon R.A."/>
            <person name="James E.K."/>
        </authorList>
    </citation>
    <scope>NUCLEOTIDE SEQUENCE [LARGE SCALE GENOMIC DNA]</scope>
    <source>
        <strain evidence="14 15">T</strain>
    </source>
</reference>
<dbReference type="PROSITE" id="PS50885">
    <property type="entry name" value="HAMP"/>
    <property type="match status" value="1"/>
</dbReference>
<evidence type="ECO:0000313" key="15">
    <source>
        <dbReference type="Proteomes" id="UP000634522"/>
    </source>
</evidence>
<dbReference type="InterPro" id="IPR003660">
    <property type="entry name" value="HAMP_dom"/>
</dbReference>
<dbReference type="SMART" id="SM00388">
    <property type="entry name" value="HisKA"/>
    <property type="match status" value="1"/>
</dbReference>
<evidence type="ECO:0000256" key="2">
    <source>
        <dbReference type="ARBA" id="ARBA00004370"/>
    </source>
</evidence>
<dbReference type="EMBL" id="WTVS01000079">
    <property type="protein sequence ID" value="NMG00466.1"/>
    <property type="molecule type" value="Genomic_DNA"/>
</dbReference>
<sequence>MLARRRKPDKTAAGGRPSAQPNSLFGEILDWMLAPLLFLWPISIIVTHNVADNIANQPYDRALADSVRALARLVSVEEGKVAVHFPAPPRALFRADQDDVVYYQVAHESGDVVTGDREIGWTPAPPILIPEDVLYRDDVIHGEEVRVAYQFLRPWPEPASPLVLVQVAETRNKRSDLASRVVTGVLLPQFAIIPLAVVLVWVGLTRGIAPLNRLQSLIRRRRPTDLSPIAAASVPEEVRPLIVAFNDMMARLEENLQAQQRFIADAAHQMRTPLTGLRMQTELALQEPDPVALRESLSRIAQSTERASHLINQLLSLARAEASFEKLYAVESMDLRVLVRDVALDLFPRAQAKNIDLGVEGGAEPLTVEGNPVLLREMIKNLVDNAIKYTPAGGSVTARTRYAGAPILEVEDTGVGIPEADRERVFERFYRVLGSGEDGSGLGLPIVREIAELHRATVTLNPNPAGRGTMVQVVFPRGHVPPPIQVYGDFPLG</sequence>
<comment type="subcellular location">
    <subcellularLocation>
        <location evidence="2">Membrane</location>
    </subcellularLocation>
</comment>
<dbReference type="Pfam" id="PF08521">
    <property type="entry name" value="2CSK_N"/>
    <property type="match status" value="1"/>
</dbReference>
<dbReference type="Pfam" id="PF02518">
    <property type="entry name" value="HATPase_c"/>
    <property type="match status" value="1"/>
</dbReference>
<dbReference type="InterPro" id="IPR003594">
    <property type="entry name" value="HATPase_dom"/>
</dbReference>
<evidence type="ECO:0000256" key="8">
    <source>
        <dbReference type="ARBA" id="ARBA00022989"/>
    </source>
</evidence>
<gene>
    <name evidence="14" type="ORF">GPA27_24100</name>
</gene>
<dbReference type="InterPro" id="IPR036097">
    <property type="entry name" value="HisK_dim/P_sf"/>
</dbReference>
<dbReference type="InterPro" id="IPR005467">
    <property type="entry name" value="His_kinase_dom"/>
</dbReference>
<dbReference type="InterPro" id="IPR050428">
    <property type="entry name" value="TCS_sensor_his_kinase"/>
</dbReference>
<name>A0ABX1NMT0_9RHOO</name>
<proteinExistence type="predicted"/>
<dbReference type="InterPro" id="IPR003661">
    <property type="entry name" value="HisK_dim/P_dom"/>
</dbReference>
<dbReference type="SMART" id="SM00387">
    <property type="entry name" value="HATPase_c"/>
    <property type="match status" value="1"/>
</dbReference>
<evidence type="ECO:0000256" key="7">
    <source>
        <dbReference type="ARBA" id="ARBA00022777"/>
    </source>
</evidence>
<keyword evidence="8 11" id="KW-1133">Transmembrane helix</keyword>
<dbReference type="RefSeq" id="WP_169142991.1">
    <property type="nucleotide sequence ID" value="NZ_WTVS01000079.1"/>
</dbReference>
<dbReference type="Gene3D" id="3.30.565.10">
    <property type="entry name" value="Histidine kinase-like ATPase, C-terminal domain"/>
    <property type="match status" value="1"/>
</dbReference>
<evidence type="ECO:0000259" key="13">
    <source>
        <dbReference type="PROSITE" id="PS50885"/>
    </source>
</evidence>
<dbReference type="SMART" id="SM00304">
    <property type="entry name" value="HAMP"/>
    <property type="match status" value="1"/>
</dbReference>
<keyword evidence="6 11" id="KW-0812">Transmembrane</keyword>
<feature type="domain" description="HAMP" evidence="13">
    <location>
        <begin position="205"/>
        <end position="257"/>
    </location>
</feature>
<keyword evidence="5" id="KW-0808">Transferase</keyword>
<evidence type="ECO:0000256" key="6">
    <source>
        <dbReference type="ARBA" id="ARBA00022692"/>
    </source>
</evidence>
<dbReference type="Gene3D" id="1.10.287.130">
    <property type="match status" value="1"/>
</dbReference>
<comment type="catalytic activity">
    <reaction evidence="1">
        <text>ATP + protein L-histidine = ADP + protein N-phospho-L-histidine.</text>
        <dbReference type="EC" id="2.7.13.3"/>
    </reaction>
</comment>
<keyword evidence="4" id="KW-0597">Phosphoprotein</keyword>
<dbReference type="InterPro" id="IPR004358">
    <property type="entry name" value="Sig_transdc_His_kin-like_C"/>
</dbReference>
<keyword evidence="7" id="KW-0418">Kinase</keyword>
<accession>A0ABX1NMT0</accession>
<dbReference type="CDD" id="cd00082">
    <property type="entry name" value="HisKA"/>
    <property type="match status" value="1"/>
</dbReference>
<dbReference type="PANTHER" id="PTHR45436:SF1">
    <property type="entry name" value="SENSOR PROTEIN QSEC"/>
    <property type="match status" value="1"/>
</dbReference>
<comment type="caution">
    <text evidence="14">The sequence shown here is derived from an EMBL/GenBank/DDBJ whole genome shotgun (WGS) entry which is preliminary data.</text>
</comment>
<evidence type="ECO:0000259" key="12">
    <source>
        <dbReference type="PROSITE" id="PS50109"/>
    </source>
</evidence>
<dbReference type="PRINTS" id="PR00344">
    <property type="entry name" value="BCTRLSENSOR"/>
</dbReference>
<feature type="transmembrane region" description="Helical" evidence="11">
    <location>
        <begin position="181"/>
        <end position="204"/>
    </location>
</feature>
<dbReference type="InterPro" id="IPR013727">
    <property type="entry name" value="2CSK_N"/>
</dbReference>
<dbReference type="PANTHER" id="PTHR45436">
    <property type="entry name" value="SENSOR HISTIDINE KINASE YKOH"/>
    <property type="match status" value="1"/>
</dbReference>
<dbReference type="InterPro" id="IPR036890">
    <property type="entry name" value="HATPase_C_sf"/>
</dbReference>
<feature type="domain" description="Histidine kinase" evidence="12">
    <location>
        <begin position="265"/>
        <end position="479"/>
    </location>
</feature>
<protein>
    <recommendedName>
        <fullName evidence="3">histidine kinase</fullName>
        <ecNumber evidence="3">2.7.13.3</ecNumber>
    </recommendedName>
</protein>
<keyword evidence="15" id="KW-1185">Reference proteome</keyword>
<dbReference type="PROSITE" id="PS50109">
    <property type="entry name" value="HIS_KIN"/>
    <property type="match status" value="1"/>
</dbReference>
<evidence type="ECO:0000256" key="9">
    <source>
        <dbReference type="ARBA" id="ARBA00023012"/>
    </source>
</evidence>
<evidence type="ECO:0000256" key="4">
    <source>
        <dbReference type="ARBA" id="ARBA00022553"/>
    </source>
</evidence>
<evidence type="ECO:0000256" key="10">
    <source>
        <dbReference type="ARBA" id="ARBA00023136"/>
    </source>
</evidence>
<dbReference type="SUPFAM" id="SSF55874">
    <property type="entry name" value="ATPase domain of HSP90 chaperone/DNA topoisomerase II/histidine kinase"/>
    <property type="match status" value="1"/>
</dbReference>
<evidence type="ECO:0000256" key="11">
    <source>
        <dbReference type="SAM" id="Phobius"/>
    </source>
</evidence>